<sequence length="349" mass="38251">MERALQVASGVGGDTSHSTCYTGNPIDDCWLCDADWRSNRKRLADCVVGFGHNAVGGRDGQEYVVNDSSDDSPSDPKPGTLRHAAMQTQPLWIVFASNMTITLSEDLLVSSFKTIDGRGADVYVTGAGCFYLKKVNNVIIHNIHIHDCVKSKQDGDGITVRASRDVWIDHCTLWSCHDGLIDVTHASTGVTISNNHFHHHVKVMLLGHSDRFPEDAGMQVTVAFNRFGEELAERMPRCRFGFFHVVNNDYVGWTLYAVGGSSNPTINSQGNRFAALAGADQKEVTRRMHAGESEWRRWDWRSQGDLLQNGAIFTASGDSNDAFYQKATSIKAFPAALVGSITKNAGVLG</sequence>
<evidence type="ECO:0000256" key="4">
    <source>
        <dbReference type="ARBA" id="ARBA00022723"/>
    </source>
</evidence>
<protein>
    <recommendedName>
        <fullName evidence="3 8">Pectate lyase</fullName>
        <ecNumber evidence="3 8">4.2.2.2</ecNumber>
    </recommendedName>
</protein>
<comment type="pathway">
    <text evidence="2 8">Glycan metabolism; pectin degradation; 2-dehydro-3-deoxy-D-gluconate from pectin: step 2/5.</text>
</comment>
<keyword evidence="6 8" id="KW-0106">Calcium</keyword>
<dbReference type="EC" id="4.2.2.2" evidence="3 8"/>
<dbReference type="SMART" id="SM00710">
    <property type="entry name" value="PbH1"/>
    <property type="match status" value="3"/>
</dbReference>
<keyword evidence="5" id="KW-0732">Signal</keyword>
<keyword evidence="4 8" id="KW-0479">Metal-binding</keyword>
<comment type="catalytic activity">
    <reaction evidence="1 8">
        <text>Eliminative cleavage of (1-&gt;4)-alpha-D-galacturonan to give oligosaccharides with 4-deoxy-alpha-D-galact-4-enuronosyl groups at their non-reducing ends.</text>
        <dbReference type="EC" id="4.2.2.2"/>
    </reaction>
</comment>
<evidence type="ECO:0000256" key="6">
    <source>
        <dbReference type="ARBA" id="ARBA00022837"/>
    </source>
</evidence>
<dbReference type="InterPro" id="IPR045032">
    <property type="entry name" value="PEL"/>
</dbReference>
<evidence type="ECO:0000256" key="3">
    <source>
        <dbReference type="ARBA" id="ARBA00012272"/>
    </source>
</evidence>
<feature type="domain" description="Pectate lyase" evidence="10">
    <location>
        <begin position="98"/>
        <end position="279"/>
    </location>
</feature>
<dbReference type="GO" id="GO:0045490">
    <property type="term" value="P:pectin catabolic process"/>
    <property type="evidence" value="ECO:0007669"/>
    <property type="project" value="UniProtKB-UniPathway"/>
</dbReference>
<dbReference type="GO" id="GO:0046872">
    <property type="term" value="F:metal ion binding"/>
    <property type="evidence" value="ECO:0007669"/>
    <property type="project" value="UniProtKB-KW"/>
</dbReference>
<dbReference type="SMART" id="SM00656">
    <property type="entry name" value="Amb_all"/>
    <property type="match status" value="1"/>
</dbReference>
<evidence type="ECO:0000313" key="11">
    <source>
        <dbReference type="EMBL" id="MQM22812.1"/>
    </source>
</evidence>
<dbReference type="Pfam" id="PF00544">
    <property type="entry name" value="Pectate_lyase_4"/>
    <property type="match status" value="1"/>
</dbReference>
<evidence type="ECO:0000259" key="10">
    <source>
        <dbReference type="SMART" id="SM00656"/>
    </source>
</evidence>
<evidence type="ECO:0000256" key="2">
    <source>
        <dbReference type="ARBA" id="ARBA00005220"/>
    </source>
</evidence>
<dbReference type="InterPro" id="IPR018082">
    <property type="entry name" value="AmbAllergen"/>
</dbReference>
<keyword evidence="7 8" id="KW-0456">Lyase</keyword>
<accession>A0A843XUN4</accession>
<organism evidence="11 12">
    <name type="scientific">Colocasia esculenta</name>
    <name type="common">Wild taro</name>
    <name type="synonym">Arum esculentum</name>
    <dbReference type="NCBI Taxonomy" id="4460"/>
    <lineage>
        <taxon>Eukaryota</taxon>
        <taxon>Viridiplantae</taxon>
        <taxon>Streptophyta</taxon>
        <taxon>Embryophyta</taxon>
        <taxon>Tracheophyta</taxon>
        <taxon>Spermatophyta</taxon>
        <taxon>Magnoliopsida</taxon>
        <taxon>Liliopsida</taxon>
        <taxon>Araceae</taxon>
        <taxon>Aroideae</taxon>
        <taxon>Colocasieae</taxon>
        <taxon>Colocasia</taxon>
    </lineage>
</organism>
<evidence type="ECO:0000256" key="7">
    <source>
        <dbReference type="ARBA" id="ARBA00023239"/>
    </source>
</evidence>
<dbReference type="PRINTS" id="PR00807">
    <property type="entry name" value="AMBALLERGEN"/>
</dbReference>
<comment type="caution">
    <text evidence="11">The sequence shown here is derived from an EMBL/GenBank/DDBJ whole genome shotgun (WGS) entry which is preliminary data.</text>
</comment>
<comment type="similarity">
    <text evidence="8">Belongs to the polysaccharide lyase 1 family.</text>
</comment>
<evidence type="ECO:0000256" key="8">
    <source>
        <dbReference type="RuleBase" id="RU361123"/>
    </source>
</evidence>
<evidence type="ECO:0000256" key="1">
    <source>
        <dbReference type="ARBA" id="ARBA00000695"/>
    </source>
</evidence>
<evidence type="ECO:0000256" key="5">
    <source>
        <dbReference type="ARBA" id="ARBA00022729"/>
    </source>
</evidence>
<dbReference type="OrthoDB" id="1637350at2759"/>
<reference evidence="11" key="1">
    <citation type="submission" date="2017-07" db="EMBL/GenBank/DDBJ databases">
        <title>Taro Niue Genome Assembly and Annotation.</title>
        <authorList>
            <person name="Atibalentja N."/>
            <person name="Keating K."/>
            <person name="Fields C.J."/>
        </authorList>
    </citation>
    <scope>NUCLEOTIDE SEQUENCE</scope>
    <source>
        <strain evidence="11">Niue_2</strain>
        <tissue evidence="11">Leaf</tissue>
    </source>
</reference>
<comment type="cofactor">
    <cofactor evidence="8">
        <name>Ca(2+)</name>
        <dbReference type="ChEBI" id="CHEBI:29108"/>
    </cofactor>
    <text evidence="8">Binds 1 Ca(2+) ion. Required for its activity.</text>
</comment>
<dbReference type="AlphaFoldDB" id="A0A843XUN4"/>
<dbReference type="InterPro" id="IPR006626">
    <property type="entry name" value="PbH1"/>
</dbReference>
<dbReference type="InterPro" id="IPR002022">
    <property type="entry name" value="Pec_lyase"/>
</dbReference>
<dbReference type="PANTHER" id="PTHR31683:SF197">
    <property type="entry name" value="PECTATE LYASE"/>
    <property type="match status" value="1"/>
</dbReference>
<name>A0A843XUN4_COLES</name>
<dbReference type="SUPFAM" id="SSF51126">
    <property type="entry name" value="Pectin lyase-like"/>
    <property type="match status" value="1"/>
</dbReference>
<dbReference type="GO" id="GO:0030570">
    <property type="term" value="F:pectate lyase activity"/>
    <property type="evidence" value="ECO:0007669"/>
    <property type="project" value="UniProtKB-EC"/>
</dbReference>
<gene>
    <name evidence="11" type="ORF">Taro_055870</name>
</gene>
<dbReference type="PANTHER" id="PTHR31683">
    <property type="entry name" value="PECTATE LYASE 18-RELATED"/>
    <property type="match status" value="1"/>
</dbReference>
<evidence type="ECO:0000256" key="9">
    <source>
        <dbReference type="SAM" id="MobiDB-lite"/>
    </source>
</evidence>
<dbReference type="InterPro" id="IPR011050">
    <property type="entry name" value="Pectin_lyase_fold/virulence"/>
</dbReference>
<proteinExistence type="inferred from homology"/>
<dbReference type="UniPathway" id="UPA00545">
    <property type="reaction ID" value="UER00824"/>
</dbReference>
<dbReference type="Gene3D" id="2.160.20.10">
    <property type="entry name" value="Single-stranded right-handed beta-helix, Pectin lyase-like"/>
    <property type="match status" value="1"/>
</dbReference>
<dbReference type="EMBL" id="NMUH01014035">
    <property type="protein sequence ID" value="MQM22812.1"/>
    <property type="molecule type" value="Genomic_DNA"/>
</dbReference>
<feature type="region of interest" description="Disordered" evidence="9">
    <location>
        <begin position="61"/>
        <end position="81"/>
    </location>
</feature>
<evidence type="ECO:0000313" key="12">
    <source>
        <dbReference type="Proteomes" id="UP000652761"/>
    </source>
</evidence>
<dbReference type="Proteomes" id="UP000652761">
    <property type="component" value="Unassembled WGS sequence"/>
</dbReference>
<keyword evidence="12" id="KW-1185">Reference proteome</keyword>
<dbReference type="InterPro" id="IPR012334">
    <property type="entry name" value="Pectin_lyas_fold"/>
</dbReference>